<dbReference type="Proteomes" id="UP000293852">
    <property type="component" value="Unassembled WGS sequence"/>
</dbReference>
<dbReference type="InterPro" id="IPR051907">
    <property type="entry name" value="DoxX-like_oxidoreductase"/>
</dbReference>
<dbReference type="RefSeq" id="WP_130414302.1">
    <property type="nucleotide sequence ID" value="NZ_SGWX01000001.1"/>
</dbReference>
<evidence type="ECO:0000256" key="2">
    <source>
        <dbReference type="ARBA" id="ARBA00006679"/>
    </source>
</evidence>
<feature type="transmembrane region" description="Helical" evidence="8">
    <location>
        <begin position="149"/>
        <end position="169"/>
    </location>
</feature>
<organism evidence="9 10">
    <name type="scientific">Xylanimonas ulmi</name>
    <dbReference type="NCBI Taxonomy" id="228973"/>
    <lineage>
        <taxon>Bacteria</taxon>
        <taxon>Bacillati</taxon>
        <taxon>Actinomycetota</taxon>
        <taxon>Actinomycetes</taxon>
        <taxon>Micrococcales</taxon>
        <taxon>Promicromonosporaceae</taxon>
        <taxon>Xylanimonas</taxon>
    </lineage>
</organism>
<keyword evidence="5 8" id="KW-1133">Transmembrane helix</keyword>
<evidence type="ECO:0000256" key="7">
    <source>
        <dbReference type="SAM" id="MobiDB-lite"/>
    </source>
</evidence>
<sequence length="200" mass="20346">MTTRLAQALQDDPTASAGLLVLRASIGLLILGHAAQKTWGALGGEGLTATAAIFERVGYRPGRPMVVVASILELLAGALLIVGLLTTLAGALLTAVMAVACSAHWPRGLWAAHGGFELPLLFGVVAAALTLTGPGGWSLDAVVEPSLPPATALVVLPLALAAAIGAIALRSAGQAKTPSRSPRATPAPPLEKKHRPRHRP</sequence>
<dbReference type="PANTHER" id="PTHR33452">
    <property type="entry name" value="OXIDOREDUCTASE CATD-RELATED"/>
    <property type="match status" value="1"/>
</dbReference>
<feature type="transmembrane region" description="Helical" evidence="8">
    <location>
        <begin position="118"/>
        <end position="137"/>
    </location>
</feature>
<evidence type="ECO:0000256" key="8">
    <source>
        <dbReference type="SAM" id="Phobius"/>
    </source>
</evidence>
<dbReference type="EMBL" id="SGWX01000001">
    <property type="protein sequence ID" value="RZS61535.1"/>
    <property type="molecule type" value="Genomic_DNA"/>
</dbReference>
<evidence type="ECO:0000256" key="3">
    <source>
        <dbReference type="ARBA" id="ARBA00022475"/>
    </source>
</evidence>
<gene>
    <name evidence="9" type="ORF">EV386_1842</name>
</gene>
<evidence type="ECO:0000256" key="5">
    <source>
        <dbReference type="ARBA" id="ARBA00022989"/>
    </source>
</evidence>
<keyword evidence="10" id="KW-1185">Reference proteome</keyword>
<evidence type="ECO:0000313" key="9">
    <source>
        <dbReference type="EMBL" id="RZS61535.1"/>
    </source>
</evidence>
<keyword evidence="3" id="KW-1003">Cell membrane</keyword>
<dbReference type="InterPro" id="IPR032808">
    <property type="entry name" value="DoxX"/>
</dbReference>
<feature type="compositionally biased region" description="Low complexity" evidence="7">
    <location>
        <begin position="173"/>
        <end position="184"/>
    </location>
</feature>
<feature type="region of interest" description="Disordered" evidence="7">
    <location>
        <begin position="173"/>
        <end position="200"/>
    </location>
</feature>
<proteinExistence type="inferred from homology"/>
<dbReference type="GO" id="GO:0005886">
    <property type="term" value="C:plasma membrane"/>
    <property type="evidence" value="ECO:0007669"/>
    <property type="project" value="UniProtKB-SubCell"/>
</dbReference>
<accession>A0A4Q7M158</accession>
<dbReference type="PANTHER" id="PTHR33452:SF1">
    <property type="entry name" value="INNER MEMBRANE PROTEIN YPHA-RELATED"/>
    <property type="match status" value="1"/>
</dbReference>
<keyword evidence="4 8" id="KW-0812">Transmembrane</keyword>
<protein>
    <submittedName>
        <fullName evidence="9">Putative oxidoreductase</fullName>
    </submittedName>
</protein>
<comment type="caution">
    <text evidence="9">The sequence shown here is derived from an EMBL/GenBank/DDBJ whole genome shotgun (WGS) entry which is preliminary data.</text>
</comment>
<reference evidence="9 10" key="1">
    <citation type="submission" date="2019-02" db="EMBL/GenBank/DDBJ databases">
        <title>Sequencing the genomes of 1000 actinobacteria strains.</title>
        <authorList>
            <person name="Klenk H.-P."/>
        </authorList>
    </citation>
    <scope>NUCLEOTIDE SEQUENCE [LARGE SCALE GENOMIC DNA]</scope>
    <source>
        <strain evidence="9 10">DSM 16932</strain>
    </source>
</reference>
<evidence type="ECO:0000256" key="6">
    <source>
        <dbReference type="ARBA" id="ARBA00023136"/>
    </source>
</evidence>
<dbReference type="AlphaFoldDB" id="A0A4Q7M158"/>
<dbReference type="Pfam" id="PF07681">
    <property type="entry name" value="DoxX"/>
    <property type="match status" value="1"/>
</dbReference>
<keyword evidence="6 8" id="KW-0472">Membrane</keyword>
<comment type="similarity">
    <text evidence="2">Belongs to the DoxX family.</text>
</comment>
<evidence type="ECO:0000256" key="4">
    <source>
        <dbReference type="ARBA" id="ARBA00022692"/>
    </source>
</evidence>
<name>A0A4Q7M158_9MICO</name>
<evidence type="ECO:0000313" key="10">
    <source>
        <dbReference type="Proteomes" id="UP000293852"/>
    </source>
</evidence>
<comment type="subcellular location">
    <subcellularLocation>
        <location evidence="1">Cell membrane</location>
        <topology evidence="1">Multi-pass membrane protein</topology>
    </subcellularLocation>
</comment>
<evidence type="ECO:0000256" key="1">
    <source>
        <dbReference type="ARBA" id="ARBA00004651"/>
    </source>
</evidence>
<dbReference type="OrthoDB" id="346004at2"/>